<protein>
    <submittedName>
        <fullName evidence="1">Heterokaryon incompatibility domain-containing protein</fullName>
    </submittedName>
</protein>
<dbReference type="Proteomes" id="UP001408356">
    <property type="component" value="Unassembled WGS sequence"/>
</dbReference>
<organism evidence="1 2">
    <name type="scientific">Seiridium unicorne</name>
    <dbReference type="NCBI Taxonomy" id="138068"/>
    <lineage>
        <taxon>Eukaryota</taxon>
        <taxon>Fungi</taxon>
        <taxon>Dikarya</taxon>
        <taxon>Ascomycota</taxon>
        <taxon>Pezizomycotina</taxon>
        <taxon>Sordariomycetes</taxon>
        <taxon>Xylariomycetidae</taxon>
        <taxon>Amphisphaeriales</taxon>
        <taxon>Sporocadaceae</taxon>
        <taxon>Seiridium</taxon>
    </lineage>
</organism>
<sequence length="299" mass="33195">MQIPLMRNVYEETKRILVWLGPANDVTKRALRILPNLTKIFEGIDPHTYMFDRNNLETFIPKGAPLPEDPIWALHWPPYGPSLLHVALDSPGSDSLKALYAAGSQAPTGTMFGIKGLMAVNAVNQMGPVDVTWLLPRVYVQFARYYIHEPRDCILNHVASAYRDQGLPSWCPDFSQPESAPQGSMTIGWVEMKPTSVSGPDGSILGSIAGSRYGARYRRSKVVDGEPGSKNPFTFAALAQTAAWESRYWGLAQRELGTTDGDMSSEYYRTMAANQIPGLGFAKIYDEHDAFPFANEYRG</sequence>
<comment type="caution">
    <text evidence="1">The sequence shown here is derived from an EMBL/GenBank/DDBJ whole genome shotgun (WGS) entry which is preliminary data.</text>
</comment>
<reference evidence="1 2" key="1">
    <citation type="journal article" date="2024" name="J. Plant Pathol.">
        <title>Sequence and assembly of the genome of Seiridium unicorne, isolate CBS 538.82, causal agent of cypress canker disease.</title>
        <authorList>
            <person name="Scali E."/>
            <person name="Rocca G.D."/>
            <person name="Danti R."/>
            <person name="Garbelotto M."/>
            <person name="Barberini S."/>
            <person name="Baroncelli R."/>
            <person name="Emiliani G."/>
        </authorList>
    </citation>
    <scope>NUCLEOTIDE SEQUENCE [LARGE SCALE GENOMIC DNA]</scope>
    <source>
        <strain evidence="1 2">BM-138-508</strain>
    </source>
</reference>
<proteinExistence type="predicted"/>
<accession>A0ABR2V8P4</accession>
<name>A0ABR2V8P4_9PEZI</name>
<evidence type="ECO:0000313" key="1">
    <source>
        <dbReference type="EMBL" id="KAK9423290.1"/>
    </source>
</evidence>
<dbReference type="EMBL" id="JARVKF010000079">
    <property type="protein sequence ID" value="KAK9423290.1"/>
    <property type="molecule type" value="Genomic_DNA"/>
</dbReference>
<keyword evidence="2" id="KW-1185">Reference proteome</keyword>
<evidence type="ECO:0000313" key="2">
    <source>
        <dbReference type="Proteomes" id="UP001408356"/>
    </source>
</evidence>
<gene>
    <name evidence="1" type="ORF">SUNI508_04184</name>
</gene>